<name>A0A072VQA0_MEDTR</name>
<dbReference type="Pfam" id="PF17232">
    <property type="entry name" value="Pep1_7"/>
    <property type="match status" value="1"/>
</dbReference>
<dbReference type="InterPro" id="IPR035176">
    <property type="entry name" value="PEP"/>
</dbReference>
<keyword evidence="7" id="KW-1185">Reference proteome</keyword>
<protein>
    <submittedName>
        <fullName evidence="4 6">Uncharacterized protein</fullName>
    </submittedName>
</protein>
<organism evidence="4 7">
    <name type="scientific">Medicago truncatula</name>
    <name type="common">Barrel medic</name>
    <name type="synonym">Medicago tribuloides</name>
    <dbReference type="NCBI Taxonomy" id="3880"/>
    <lineage>
        <taxon>Eukaryota</taxon>
        <taxon>Viridiplantae</taxon>
        <taxon>Streptophyta</taxon>
        <taxon>Embryophyta</taxon>
        <taxon>Tracheophyta</taxon>
        <taxon>Spermatophyta</taxon>
        <taxon>Magnoliopsida</taxon>
        <taxon>eudicotyledons</taxon>
        <taxon>Gunneridae</taxon>
        <taxon>Pentapetalae</taxon>
        <taxon>rosids</taxon>
        <taxon>fabids</taxon>
        <taxon>Fabales</taxon>
        <taxon>Fabaceae</taxon>
        <taxon>Papilionoideae</taxon>
        <taxon>50 kb inversion clade</taxon>
        <taxon>NPAAA clade</taxon>
        <taxon>Hologalegina</taxon>
        <taxon>IRL clade</taxon>
        <taxon>Trifolieae</taxon>
        <taxon>Medicago</taxon>
    </lineage>
</organism>
<dbReference type="EMBL" id="PSQE01000001">
    <property type="protein sequence ID" value="RHN81599.1"/>
    <property type="molecule type" value="Genomic_DNA"/>
</dbReference>
<evidence type="ECO:0000313" key="6">
    <source>
        <dbReference type="EnsemblPlants" id="KEH43598"/>
    </source>
</evidence>
<keyword evidence="2" id="KW-0611">Plant defense</keyword>
<accession>A0A072VQA0</accession>
<evidence type="ECO:0000313" key="8">
    <source>
        <dbReference type="Proteomes" id="UP000265566"/>
    </source>
</evidence>
<dbReference type="AlphaFoldDB" id="A0A072VQA0"/>
<dbReference type="PANTHER" id="PTHR35771:SF2">
    <property type="entry name" value="ELICITOR PEPTIDE 6"/>
    <property type="match status" value="1"/>
</dbReference>
<evidence type="ECO:0000313" key="4">
    <source>
        <dbReference type="EMBL" id="KEH43598.1"/>
    </source>
</evidence>
<dbReference type="HOGENOM" id="CLU_1973785_0_0_1"/>
<evidence type="ECO:0000313" key="5">
    <source>
        <dbReference type="EMBL" id="RHN81599.1"/>
    </source>
</evidence>
<sequence>MEETTERLSTKKEEKTMTFYVYHPCYCLEEIFKTFLRCFGIESTQTKEEEDSSTSLLKPHACACASDSNVALKDRYYSSSSNKKSSQEEGVADPPPSTSTQTINLSSMGRGGPRRTPLTQGPPPQHN</sequence>
<feature type="compositionally biased region" description="Polar residues" evidence="3">
    <location>
        <begin position="98"/>
        <end position="107"/>
    </location>
</feature>
<dbReference type="EnsemblPlants" id="KEH43598">
    <property type="protein sequence ID" value="KEH43598"/>
    <property type="gene ID" value="MTR_1g097170"/>
</dbReference>
<proteinExistence type="inferred from homology"/>
<reference evidence="8" key="4">
    <citation type="journal article" date="2018" name="Nat. Plants">
        <title>Whole-genome landscape of Medicago truncatula symbiotic genes.</title>
        <authorList>
            <person name="Pecrix Y."/>
            <person name="Staton S.E."/>
            <person name="Sallet E."/>
            <person name="Lelandais-Briere C."/>
            <person name="Moreau S."/>
            <person name="Carrere S."/>
            <person name="Blein T."/>
            <person name="Jardinaud M.F."/>
            <person name="Latrasse D."/>
            <person name="Zouine M."/>
            <person name="Zahm M."/>
            <person name="Kreplak J."/>
            <person name="Mayjonade B."/>
            <person name="Satge C."/>
            <person name="Perez M."/>
            <person name="Cauet S."/>
            <person name="Marande W."/>
            <person name="Chantry-Darmon C."/>
            <person name="Lopez-Roques C."/>
            <person name="Bouchez O."/>
            <person name="Berard A."/>
            <person name="Debelle F."/>
            <person name="Munos S."/>
            <person name="Bendahmane A."/>
            <person name="Berges H."/>
            <person name="Niebel A."/>
            <person name="Buitink J."/>
            <person name="Frugier F."/>
            <person name="Benhamed M."/>
            <person name="Crespi M."/>
            <person name="Gouzy J."/>
            <person name="Gamas P."/>
        </authorList>
    </citation>
    <scope>NUCLEOTIDE SEQUENCE [LARGE SCALE GENOMIC DNA]</scope>
    <source>
        <strain evidence="8">cv. Jemalong A17</strain>
    </source>
</reference>
<gene>
    <name evidence="4" type="ordered locus">MTR_1g097170</name>
    <name evidence="5" type="ORF">MtrunA17_Chr1g0200921</name>
</gene>
<dbReference type="Proteomes" id="UP000002051">
    <property type="component" value="Unassembled WGS sequence"/>
</dbReference>
<evidence type="ECO:0000256" key="3">
    <source>
        <dbReference type="SAM" id="MobiDB-lite"/>
    </source>
</evidence>
<reference evidence="5" key="5">
    <citation type="journal article" date="2018" name="Nat. Plants">
        <title>Whole-genome landscape of Medicago truncatula symbiotic genes.</title>
        <authorList>
            <person name="Pecrix Y."/>
            <person name="Gamas P."/>
            <person name="Carrere S."/>
        </authorList>
    </citation>
    <scope>NUCLEOTIDE SEQUENCE</scope>
    <source>
        <tissue evidence="5">Leaves</tissue>
    </source>
</reference>
<reference evidence="4 7" key="1">
    <citation type="journal article" date="2011" name="Nature">
        <title>The Medicago genome provides insight into the evolution of rhizobial symbioses.</title>
        <authorList>
            <person name="Young N.D."/>
            <person name="Debelle F."/>
            <person name="Oldroyd G.E."/>
            <person name="Geurts R."/>
            <person name="Cannon S.B."/>
            <person name="Udvardi M.K."/>
            <person name="Benedito V.A."/>
            <person name="Mayer K.F."/>
            <person name="Gouzy J."/>
            <person name="Schoof H."/>
            <person name="Van de Peer Y."/>
            <person name="Proost S."/>
            <person name="Cook D.R."/>
            <person name="Meyers B.C."/>
            <person name="Spannagl M."/>
            <person name="Cheung F."/>
            <person name="De Mita S."/>
            <person name="Krishnakumar V."/>
            <person name="Gundlach H."/>
            <person name="Zhou S."/>
            <person name="Mudge J."/>
            <person name="Bharti A.K."/>
            <person name="Murray J.D."/>
            <person name="Naoumkina M.A."/>
            <person name="Rosen B."/>
            <person name="Silverstein K.A."/>
            <person name="Tang H."/>
            <person name="Rombauts S."/>
            <person name="Zhao P.X."/>
            <person name="Zhou P."/>
            <person name="Barbe V."/>
            <person name="Bardou P."/>
            <person name="Bechner M."/>
            <person name="Bellec A."/>
            <person name="Berger A."/>
            <person name="Berges H."/>
            <person name="Bidwell S."/>
            <person name="Bisseling T."/>
            <person name="Choisne N."/>
            <person name="Couloux A."/>
            <person name="Denny R."/>
            <person name="Deshpande S."/>
            <person name="Dai X."/>
            <person name="Doyle J.J."/>
            <person name="Dudez A.M."/>
            <person name="Farmer A.D."/>
            <person name="Fouteau S."/>
            <person name="Franken C."/>
            <person name="Gibelin C."/>
            <person name="Gish J."/>
            <person name="Goldstein S."/>
            <person name="Gonzalez A.J."/>
            <person name="Green P.J."/>
            <person name="Hallab A."/>
            <person name="Hartog M."/>
            <person name="Hua A."/>
            <person name="Humphray S.J."/>
            <person name="Jeong D.H."/>
            <person name="Jing Y."/>
            <person name="Jocker A."/>
            <person name="Kenton S.M."/>
            <person name="Kim D.J."/>
            <person name="Klee K."/>
            <person name="Lai H."/>
            <person name="Lang C."/>
            <person name="Lin S."/>
            <person name="Macmil S.L."/>
            <person name="Magdelenat G."/>
            <person name="Matthews L."/>
            <person name="McCorrison J."/>
            <person name="Monaghan E.L."/>
            <person name="Mun J.H."/>
            <person name="Najar F.Z."/>
            <person name="Nicholson C."/>
            <person name="Noirot C."/>
            <person name="O'Bleness M."/>
            <person name="Paule C.R."/>
            <person name="Poulain J."/>
            <person name="Prion F."/>
            <person name="Qin B."/>
            <person name="Qu C."/>
            <person name="Retzel E.F."/>
            <person name="Riddle C."/>
            <person name="Sallet E."/>
            <person name="Samain S."/>
            <person name="Samson N."/>
            <person name="Sanders I."/>
            <person name="Saurat O."/>
            <person name="Scarpelli C."/>
            <person name="Schiex T."/>
            <person name="Segurens B."/>
            <person name="Severin A.J."/>
            <person name="Sherrier D.J."/>
            <person name="Shi R."/>
            <person name="Sims S."/>
            <person name="Singer S.R."/>
            <person name="Sinharoy S."/>
            <person name="Sterck L."/>
            <person name="Viollet A."/>
            <person name="Wang B.B."/>
            <person name="Wang K."/>
            <person name="Wang M."/>
            <person name="Wang X."/>
            <person name="Warfsmann J."/>
            <person name="Weissenbach J."/>
            <person name="White D.D."/>
            <person name="White J.D."/>
            <person name="Wiley G.B."/>
            <person name="Wincker P."/>
            <person name="Xing Y."/>
            <person name="Yang L."/>
            <person name="Yao Z."/>
            <person name="Ying F."/>
            <person name="Zhai J."/>
            <person name="Zhou L."/>
            <person name="Zuber A."/>
            <person name="Denarie J."/>
            <person name="Dixon R.A."/>
            <person name="May G.D."/>
            <person name="Schwartz D.C."/>
            <person name="Rogers J."/>
            <person name="Quetier F."/>
            <person name="Town C.D."/>
            <person name="Roe B.A."/>
        </authorList>
    </citation>
    <scope>NUCLEOTIDE SEQUENCE [LARGE SCALE GENOMIC DNA]</scope>
    <source>
        <strain evidence="4">A17</strain>
        <strain evidence="6 7">cv. Jemalong A17</strain>
    </source>
</reference>
<feature type="region of interest" description="Disordered" evidence="3">
    <location>
        <begin position="75"/>
        <end position="127"/>
    </location>
</feature>
<evidence type="ECO:0000313" key="7">
    <source>
        <dbReference type="Proteomes" id="UP000002051"/>
    </source>
</evidence>
<reference evidence="6" key="3">
    <citation type="submission" date="2015-04" db="UniProtKB">
        <authorList>
            <consortium name="EnsemblPlants"/>
        </authorList>
    </citation>
    <scope>IDENTIFICATION</scope>
    <source>
        <strain evidence="6">cv. Jemalong A17</strain>
    </source>
</reference>
<dbReference type="PANTHER" id="PTHR35771">
    <property type="entry name" value="TRANSMEMBRANE PROTEIN-RELATED"/>
    <property type="match status" value="1"/>
</dbReference>
<evidence type="ECO:0000256" key="1">
    <source>
        <dbReference type="ARBA" id="ARBA00011021"/>
    </source>
</evidence>
<dbReference type="Gramene" id="rna5669">
    <property type="protein sequence ID" value="RHN81599.1"/>
    <property type="gene ID" value="gene5669"/>
</dbReference>
<comment type="similarity">
    <text evidence="1">Belongs to the brassicaceae elicitor peptide family.</text>
</comment>
<dbReference type="GO" id="GO:0045087">
    <property type="term" value="P:innate immune response"/>
    <property type="evidence" value="ECO:0007669"/>
    <property type="project" value="InterPro"/>
</dbReference>
<evidence type="ECO:0000256" key="2">
    <source>
        <dbReference type="ARBA" id="ARBA00022821"/>
    </source>
</evidence>
<reference evidence="4 7" key="2">
    <citation type="journal article" date="2014" name="BMC Genomics">
        <title>An improved genome release (version Mt4.0) for the model legume Medicago truncatula.</title>
        <authorList>
            <person name="Tang H."/>
            <person name="Krishnakumar V."/>
            <person name="Bidwell S."/>
            <person name="Rosen B."/>
            <person name="Chan A."/>
            <person name="Zhou S."/>
            <person name="Gentzbittel L."/>
            <person name="Childs K.L."/>
            <person name="Yandell M."/>
            <person name="Gundlach H."/>
            <person name="Mayer K.F."/>
            <person name="Schwartz D.C."/>
            <person name="Town C.D."/>
        </authorList>
    </citation>
    <scope>GENOME REANNOTATION</scope>
    <source>
        <strain evidence="4">A17</strain>
        <strain evidence="6 7">cv. Jemalong A17</strain>
    </source>
</reference>
<dbReference type="Proteomes" id="UP000265566">
    <property type="component" value="Chromosome 1"/>
</dbReference>
<dbReference type="EMBL" id="CM001217">
    <property type="protein sequence ID" value="KEH43598.1"/>
    <property type="molecule type" value="Genomic_DNA"/>
</dbReference>